<organism evidence="2 3">
    <name type="scientific">Ideonella azotifigens</name>
    <dbReference type="NCBI Taxonomy" id="513160"/>
    <lineage>
        <taxon>Bacteria</taxon>
        <taxon>Pseudomonadati</taxon>
        <taxon>Pseudomonadota</taxon>
        <taxon>Betaproteobacteria</taxon>
        <taxon>Burkholderiales</taxon>
        <taxon>Sphaerotilaceae</taxon>
        <taxon>Ideonella</taxon>
    </lineage>
</organism>
<proteinExistence type="predicted"/>
<keyword evidence="2" id="KW-0808">Transferase</keyword>
<dbReference type="GO" id="GO:0016740">
    <property type="term" value="F:transferase activity"/>
    <property type="evidence" value="ECO:0007669"/>
    <property type="project" value="UniProtKB-KW"/>
</dbReference>
<dbReference type="PANTHER" id="PTHR44051:SF8">
    <property type="entry name" value="GLUTATHIONE S-TRANSFERASE GSTA"/>
    <property type="match status" value="1"/>
</dbReference>
<dbReference type="InterPro" id="IPR036282">
    <property type="entry name" value="Glutathione-S-Trfase_C_sf"/>
</dbReference>
<dbReference type="PROSITE" id="PS50404">
    <property type="entry name" value="GST_NTER"/>
    <property type="match status" value="1"/>
</dbReference>
<dbReference type="InterPro" id="IPR034338">
    <property type="entry name" value="GST_4_C"/>
</dbReference>
<dbReference type="CDD" id="cd00570">
    <property type="entry name" value="GST_N_family"/>
    <property type="match status" value="1"/>
</dbReference>
<evidence type="ECO:0000313" key="3">
    <source>
        <dbReference type="Proteomes" id="UP001500279"/>
    </source>
</evidence>
<evidence type="ECO:0000313" key="2">
    <source>
        <dbReference type="EMBL" id="GAA0750720.1"/>
    </source>
</evidence>
<protein>
    <submittedName>
        <fullName evidence="2">Glutathione transferase</fullName>
    </submittedName>
</protein>
<sequence length="210" mass="23342">MRQLYVDAQYASPYAMSVFVALHEKGLPFEMHTVDLGADAHKAATLAGTLLTQRVPTLIEDDGFNLAESSAITEFLEDTAAGPALYPTSPRQRAHARQVQAWLRSDLMPIRVERPTEVIFFAQRRAPLSVEAEAAAQKLFSVADTLLHGHSDDLFGEWCLADLDLALMLNRLVMHGDPVPAHLAAYATRQWQRRSVREWLALPRPGLSLS</sequence>
<dbReference type="CDD" id="cd03195">
    <property type="entry name" value="GST_C_4"/>
    <property type="match status" value="1"/>
</dbReference>
<dbReference type="SFLD" id="SFLDS00019">
    <property type="entry name" value="Glutathione_Transferase_(cytos"/>
    <property type="match status" value="1"/>
</dbReference>
<feature type="domain" description="GST N-terminal" evidence="1">
    <location>
        <begin position="2"/>
        <end position="84"/>
    </location>
</feature>
<dbReference type="RefSeq" id="WP_141291601.1">
    <property type="nucleotide sequence ID" value="NZ_BAAAEW010000011.1"/>
</dbReference>
<dbReference type="InterPro" id="IPR040079">
    <property type="entry name" value="Glutathione_S-Trfase"/>
</dbReference>
<dbReference type="InterPro" id="IPR036249">
    <property type="entry name" value="Thioredoxin-like_sf"/>
</dbReference>
<keyword evidence="3" id="KW-1185">Reference proteome</keyword>
<dbReference type="Pfam" id="PF14834">
    <property type="entry name" value="GST_C_4"/>
    <property type="match status" value="1"/>
</dbReference>
<dbReference type="SUPFAM" id="SSF47616">
    <property type="entry name" value="GST C-terminal domain-like"/>
    <property type="match status" value="1"/>
</dbReference>
<dbReference type="Gene3D" id="3.40.30.10">
    <property type="entry name" value="Glutaredoxin"/>
    <property type="match status" value="1"/>
</dbReference>
<gene>
    <name evidence="2" type="primary">yfcF</name>
    <name evidence="2" type="ORF">GCM10009107_22860</name>
</gene>
<comment type="caution">
    <text evidence="2">The sequence shown here is derived from an EMBL/GenBank/DDBJ whole genome shotgun (WGS) entry which is preliminary data.</text>
</comment>
<dbReference type="Gene3D" id="1.20.1050.10">
    <property type="match status" value="1"/>
</dbReference>
<dbReference type="InterPro" id="IPR004045">
    <property type="entry name" value="Glutathione_S-Trfase_N"/>
</dbReference>
<dbReference type="Pfam" id="PF13409">
    <property type="entry name" value="GST_N_2"/>
    <property type="match status" value="1"/>
</dbReference>
<name>A0ABP3V7E4_9BURK</name>
<accession>A0ABP3V7E4</accession>
<dbReference type="EMBL" id="BAAAEW010000011">
    <property type="protein sequence ID" value="GAA0750720.1"/>
    <property type="molecule type" value="Genomic_DNA"/>
</dbReference>
<dbReference type="NCBIfam" id="NF011693">
    <property type="entry name" value="PRK15113.1"/>
    <property type="match status" value="1"/>
</dbReference>
<dbReference type="SUPFAM" id="SSF52833">
    <property type="entry name" value="Thioredoxin-like"/>
    <property type="match status" value="1"/>
</dbReference>
<evidence type="ECO:0000259" key="1">
    <source>
        <dbReference type="PROSITE" id="PS50404"/>
    </source>
</evidence>
<dbReference type="Proteomes" id="UP001500279">
    <property type="component" value="Unassembled WGS sequence"/>
</dbReference>
<reference evidence="3" key="1">
    <citation type="journal article" date="2019" name="Int. J. Syst. Evol. Microbiol.">
        <title>The Global Catalogue of Microorganisms (GCM) 10K type strain sequencing project: providing services to taxonomists for standard genome sequencing and annotation.</title>
        <authorList>
            <consortium name="The Broad Institute Genomics Platform"/>
            <consortium name="The Broad Institute Genome Sequencing Center for Infectious Disease"/>
            <person name="Wu L."/>
            <person name="Ma J."/>
        </authorList>
    </citation>
    <scope>NUCLEOTIDE SEQUENCE [LARGE SCALE GENOMIC DNA]</scope>
    <source>
        <strain evidence="3">JCM 15503</strain>
    </source>
</reference>
<dbReference type="PANTHER" id="PTHR44051">
    <property type="entry name" value="GLUTATHIONE S-TRANSFERASE-RELATED"/>
    <property type="match status" value="1"/>
</dbReference>